<organism evidence="1 2">
    <name type="scientific">Murinocardiopsis flavida</name>
    <dbReference type="NCBI Taxonomy" id="645275"/>
    <lineage>
        <taxon>Bacteria</taxon>
        <taxon>Bacillati</taxon>
        <taxon>Actinomycetota</taxon>
        <taxon>Actinomycetes</taxon>
        <taxon>Streptosporangiales</taxon>
        <taxon>Nocardiopsidaceae</taxon>
        <taxon>Murinocardiopsis</taxon>
    </lineage>
</organism>
<evidence type="ECO:0000313" key="1">
    <source>
        <dbReference type="EMBL" id="PSK93772.1"/>
    </source>
</evidence>
<accession>A0A2P8D992</accession>
<sequence>MTDTFADLLACEDIVMFANAAIAGTGQREFRSTAAAQRFGLRFLHDYVCGNYRDVYTAMLAIDINDHNAATIIHTLLATSAQATPQQRRAERPLIDRRLRGLPPQRAYKLFHALQRDRVNNRRTRAIIRDYRAARPDPALDAVKYRAALKAATRHAHLRLPGEYGTFLYDPLRPARYDTPLLETWRRAHYSASALYDLPLTVAEGFAAKHGIARTDFLRAIAPAATRGEALRLQSAAARADAPALRVDLHRVPLTRLAGYVLSLDLDERARRRGELTGALAAAARTAAGRRAGTWGRTAAVLDDSYSSFGSPAKRRRPLAVALACHYLLDALAERHTSHWVSGRTDPLMAYPRGSSPLAERVLDALETAPPRLIVVSDGHDDTPDVCASVLSAWRHRVDPGRATSVTHLNPVFDAEEFTPVRLSPAIPTVGIRAAENLPALVGLARFAEGTSGLHDLRSHLADQVERYLADSGDPR</sequence>
<proteinExistence type="predicted"/>
<gene>
    <name evidence="1" type="ORF">CLV63_116179</name>
</gene>
<keyword evidence="2" id="KW-1185">Reference proteome</keyword>
<dbReference type="RefSeq" id="WP_106585029.1">
    <property type="nucleotide sequence ID" value="NZ_PYGA01000016.1"/>
</dbReference>
<comment type="caution">
    <text evidence="1">The sequence shown here is derived from an EMBL/GenBank/DDBJ whole genome shotgun (WGS) entry which is preliminary data.</text>
</comment>
<evidence type="ECO:0008006" key="3">
    <source>
        <dbReference type="Google" id="ProtNLM"/>
    </source>
</evidence>
<dbReference type="OrthoDB" id="444138at2"/>
<dbReference type="Proteomes" id="UP000240542">
    <property type="component" value="Unassembled WGS sequence"/>
</dbReference>
<dbReference type="AlphaFoldDB" id="A0A2P8D992"/>
<reference evidence="1 2" key="1">
    <citation type="submission" date="2018-03" db="EMBL/GenBank/DDBJ databases">
        <title>Genomic Encyclopedia of Archaeal and Bacterial Type Strains, Phase II (KMG-II): from individual species to whole genera.</title>
        <authorList>
            <person name="Goeker M."/>
        </authorList>
    </citation>
    <scope>NUCLEOTIDE SEQUENCE [LARGE SCALE GENOMIC DNA]</scope>
    <source>
        <strain evidence="1 2">DSM 45312</strain>
    </source>
</reference>
<evidence type="ECO:0000313" key="2">
    <source>
        <dbReference type="Proteomes" id="UP000240542"/>
    </source>
</evidence>
<protein>
    <recommendedName>
        <fullName evidence="3">TROVE domain-containing protein</fullName>
    </recommendedName>
</protein>
<name>A0A2P8D992_9ACTN</name>
<dbReference type="EMBL" id="PYGA01000016">
    <property type="protein sequence ID" value="PSK93772.1"/>
    <property type="molecule type" value="Genomic_DNA"/>
</dbReference>